<gene>
    <name evidence="2" type="ORF">KI387_037786</name>
</gene>
<dbReference type="GO" id="GO:0010073">
    <property type="term" value="P:meristem maintenance"/>
    <property type="evidence" value="ECO:0007669"/>
    <property type="project" value="InterPro"/>
</dbReference>
<dbReference type="Pfam" id="PF10536">
    <property type="entry name" value="PMD"/>
    <property type="match status" value="1"/>
</dbReference>
<dbReference type="PANTHER" id="PTHR46033">
    <property type="entry name" value="PROTEIN MAIN-LIKE 2"/>
    <property type="match status" value="1"/>
</dbReference>
<dbReference type="InterPro" id="IPR044824">
    <property type="entry name" value="MAIN-like"/>
</dbReference>
<comment type="caution">
    <text evidence="2">The sequence shown here is derived from an EMBL/GenBank/DDBJ whole genome shotgun (WGS) entry which is preliminary data.</text>
</comment>
<feature type="non-terminal residue" evidence="2">
    <location>
        <position position="190"/>
    </location>
</feature>
<accession>A0AA38L6M0</accession>
<feature type="domain" description="Aminotransferase-like plant mobile" evidence="1">
    <location>
        <begin position="1"/>
        <end position="174"/>
    </location>
</feature>
<dbReference type="InterPro" id="IPR019557">
    <property type="entry name" value="AminoTfrase-like_pln_mobile"/>
</dbReference>
<keyword evidence="3" id="KW-1185">Reference proteome</keyword>
<dbReference type="AlphaFoldDB" id="A0AA38L6M0"/>
<dbReference type="Proteomes" id="UP000824469">
    <property type="component" value="Unassembled WGS sequence"/>
</dbReference>
<evidence type="ECO:0000259" key="1">
    <source>
        <dbReference type="Pfam" id="PF10536"/>
    </source>
</evidence>
<dbReference type="PANTHER" id="PTHR46033:SF80">
    <property type="entry name" value="PROTEIN MAIN-LIKE 2-LIKE"/>
    <property type="match status" value="1"/>
</dbReference>
<dbReference type="EMBL" id="JAHRHJ020000007">
    <property type="protein sequence ID" value="KAH9309875.1"/>
    <property type="molecule type" value="Genomic_DNA"/>
</dbReference>
<sequence length="190" mass="21816">MTVTLEDVFRILRLPITGEPVYQALPSAARGAITAVFGPYTRDLTQRGLSFMYGVMYAAHPEETRLAVILMIAVGYYALPRAEGGIFPKALMCVIWEMVERNVTFAWAPAYLAELYRGLWACRRNHRTTLDCSYLLHCWAYEHIVCVRPIDRSLQAGETRVQRLGFRLWVQTEQEARSQAVMGDIEYYKQ</sequence>
<evidence type="ECO:0000313" key="2">
    <source>
        <dbReference type="EMBL" id="KAH9309875.1"/>
    </source>
</evidence>
<reference evidence="2 3" key="1">
    <citation type="journal article" date="2021" name="Nat. Plants">
        <title>The Taxus genome provides insights into paclitaxel biosynthesis.</title>
        <authorList>
            <person name="Xiong X."/>
            <person name="Gou J."/>
            <person name="Liao Q."/>
            <person name="Li Y."/>
            <person name="Zhou Q."/>
            <person name="Bi G."/>
            <person name="Li C."/>
            <person name="Du R."/>
            <person name="Wang X."/>
            <person name="Sun T."/>
            <person name="Guo L."/>
            <person name="Liang H."/>
            <person name="Lu P."/>
            <person name="Wu Y."/>
            <person name="Zhang Z."/>
            <person name="Ro D.K."/>
            <person name="Shang Y."/>
            <person name="Huang S."/>
            <person name="Yan J."/>
        </authorList>
    </citation>
    <scope>NUCLEOTIDE SEQUENCE [LARGE SCALE GENOMIC DNA]</scope>
    <source>
        <strain evidence="2">Ta-2019</strain>
    </source>
</reference>
<protein>
    <recommendedName>
        <fullName evidence="1">Aminotransferase-like plant mobile domain-containing protein</fullName>
    </recommendedName>
</protein>
<name>A0AA38L6M0_TAXCH</name>
<proteinExistence type="predicted"/>
<evidence type="ECO:0000313" key="3">
    <source>
        <dbReference type="Proteomes" id="UP000824469"/>
    </source>
</evidence>
<organism evidence="2 3">
    <name type="scientific">Taxus chinensis</name>
    <name type="common">Chinese yew</name>
    <name type="synonym">Taxus wallichiana var. chinensis</name>
    <dbReference type="NCBI Taxonomy" id="29808"/>
    <lineage>
        <taxon>Eukaryota</taxon>
        <taxon>Viridiplantae</taxon>
        <taxon>Streptophyta</taxon>
        <taxon>Embryophyta</taxon>
        <taxon>Tracheophyta</taxon>
        <taxon>Spermatophyta</taxon>
        <taxon>Pinopsida</taxon>
        <taxon>Pinidae</taxon>
        <taxon>Conifers II</taxon>
        <taxon>Cupressales</taxon>
        <taxon>Taxaceae</taxon>
        <taxon>Taxus</taxon>
    </lineage>
</organism>